<dbReference type="InterPro" id="IPR018287">
    <property type="entry name" value="Hap4_TF_heteromerisation"/>
</dbReference>
<reference evidence="6 7" key="1">
    <citation type="journal article" date="2020" name="ISME J.">
        <title>Uncovering the hidden diversity of litter-decomposition mechanisms in mushroom-forming fungi.</title>
        <authorList>
            <person name="Floudas D."/>
            <person name="Bentzer J."/>
            <person name="Ahren D."/>
            <person name="Johansson T."/>
            <person name="Persson P."/>
            <person name="Tunlid A."/>
        </authorList>
    </citation>
    <scope>NUCLEOTIDE SEQUENCE [LARGE SCALE GENOMIC DNA]</scope>
    <source>
        <strain evidence="6 7">CBS 661.87</strain>
    </source>
</reference>
<comment type="subcellular location">
    <subcellularLocation>
        <location evidence="1">Nucleus</location>
    </subcellularLocation>
</comment>
<evidence type="ECO:0000256" key="4">
    <source>
        <dbReference type="SAM" id="MobiDB-lite"/>
    </source>
</evidence>
<dbReference type="InterPro" id="IPR004827">
    <property type="entry name" value="bZIP"/>
</dbReference>
<dbReference type="AlphaFoldDB" id="A0A8H5H679"/>
<protein>
    <recommendedName>
        <fullName evidence="5">BZIP domain-containing protein</fullName>
    </recommendedName>
</protein>
<evidence type="ECO:0000256" key="1">
    <source>
        <dbReference type="ARBA" id="ARBA00004123"/>
    </source>
</evidence>
<dbReference type="PROSITE" id="PS00036">
    <property type="entry name" value="BZIP_BASIC"/>
    <property type="match status" value="1"/>
</dbReference>
<dbReference type="PANTHER" id="PTHR40621">
    <property type="entry name" value="TRANSCRIPTION FACTOR KAPC-RELATED"/>
    <property type="match status" value="1"/>
</dbReference>
<dbReference type="InterPro" id="IPR050936">
    <property type="entry name" value="AP-1-like"/>
</dbReference>
<dbReference type="Proteomes" id="UP000565441">
    <property type="component" value="Unassembled WGS sequence"/>
</dbReference>
<evidence type="ECO:0000256" key="2">
    <source>
        <dbReference type="ARBA" id="ARBA00023242"/>
    </source>
</evidence>
<dbReference type="Pfam" id="PF10297">
    <property type="entry name" value="Hap4_Hap_bind"/>
    <property type="match status" value="1"/>
</dbReference>
<gene>
    <name evidence="6" type="ORF">D9615_005311</name>
</gene>
<dbReference type="GO" id="GO:0090575">
    <property type="term" value="C:RNA polymerase II transcription regulator complex"/>
    <property type="evidence" value="ECO:0007669"/>
    <property type="project" value="TreeGrafter"/>
</dbReference>
<dbReference type="GO" id="GO:0001228">
    <property type="term" value="F:DNA-binding transcription activator activity, RNA polymerase II-specific"/>
    <property type="evidence" value="ECO:0007669"/>
    <property type="project" value="TreeGrafter"/>
</dbReference>
<organism evidence="6 7">
    <name type="scientific">Tricholomella constricta</name>
    <dbReference type="NCBI Taxonomy" id="117010"/>
    <lineage>
        <taxon>Eukaryota</taxon>
        <taxon>Fungi</taxon>
        <taxon>Dikarya</taxon>
        <taxon>Basidiomycota</taxon>
        <taxon>Agaricomycotina</taxon>
        <taxon>Agaricomycetes</taxon>
        <taxon>Agaricomycetidae</taxon>
        <taxon>Agaricales</taxon>
        <taxon>Tricholomatineae</taxon>
        <taxon>Lyophyllaceae</taxon>
        <taxon>Tricholomella</taxon>
    </lineage>
</organism>
<evidence type="ECO:0000313" key="6">
    <source>
        <dbReference type="EMBL" id="KAF5377538.1"/>
    </source>
</evidence>
<comment type="caution">
    <text evidence="6">The sequence shown here is derived from an EMBL/GenBank/DDBJ whole genome shotgun (WGS) entry which is preliminary data.</text>
</comment>
<keyword evidence="7" id="KW-1185">Reference proteome</keyword>
<keyword evidence="3" id="KW-0175">Coiled coil</keyword>
<dbReference type="EMBL" id="JAACJP010000023">
    <property type="protein sequence ID" value="KAF5377538.1"/>
    <property type="molecule type" value="Genomic_DNA"/>
</dbReference>
<dbReference type="GO" id="GO:0000976">
    <property type="term" value="F:transcription cis-regulatory region binding"/>
    <property type="evidence" value="ECO:0007669"/>
    <property type="project" value="InterPro"/>
</dbReference>
<keyword evidence="2" id="KW-0539">Nucleus</keyword>
<dbReference type="SMART" id="SM00338">
    <property type="entry name" value="BRLZ"/>
    <property type="match status" value="1"/>
</dbReference>
<dbReference type="InterPro" id="IPR046347">
    <property type="entry name" value="bZIP_sf"/>
</dbReference>
<dbReference type="PANTHER" id="PTHR40621:SF7">
    <property type="entry name" value="BZIP DOMAIN-CONTAINING PROTEIN"/>
    <property type="match status" value="1"/>
</dbReference>
<dbReference type="Gene3D" id="1.20.5.170">
    <property type="match status" value="1"/>
</dbReference>
<evidence type="ECO:0000256" key="3">
    <source>
        <dbReference type="SAM" id="Coils"/>
    </source>
</evidence>
<proteinExistence type="predicted"/>
<name>A0A8H5H679_9AGAR</name>
<dbReference type="OrthoDB" id="5374328at2759"/>
<dbReference type="CDD" id="cd14688">
    <property type="entry name" value="bZIP_YAP"/>
    <property type="match status" value="1"/>
</dbReference>
<feature type="domain" description="BZIP" evidence="5">
    <location>
        <begin position="58"/>
        <end position="72"/>
    </location>
</feature>
<evidence type="ECO:0000313" key="7">
    <source>
        <dbReference type="Proteomes" id="UP000565441"/>
    </source>
</evidence>
<dbReference type="SUPFAM" id="SSF57959">
    <property type="entry name" value="Leucine zipper domain"/>
    <property type="match status" value="1"/>
</dbReference>
<sequence>MVAPAVATNSTSSSSTLWATASKEWVIAPKPKPGRKPKKDVTIATKSEDDAQLDNKGRRVQNRAAQRAFRERKQSQLAELQARVQSYEQGEIERNVALQNIAKRLKEENETLRTENALLKERLSKTGQVQAMFPENDKKRWRDNSPFSNPVTKRAKPTPVSPRTTASPLIISYTPSPPSMVSSPDSTGTSDVPCSPLPNYVQPDMSHTSMSNLLDYSSMKSSQVDGNGFPPFDCGFCTEDTPCVCREFVTQQAHVVERLDFKPPNTYNQANAPSVIHTTNTIQLDPPPAQPQSCILENLPPYQPPVPLRRRPATSNVNTIFAVAPPVRQTPPANCSGDPSNCMACADDAFGKAFCSAIEESQAPCTDCPCGPDARSARDQYGRVDCCGNPSNCDCRSSTSLYTPSALASPSEGTGSETMPTNDAWRQIKAHPNVAFADLSLLAEVVARRSKCTGPRVIISPALGSVTPERTVSPPGLNAVPAEHESVLLTDPHAHYREKERARSNGPPSSPSLVPQDVLIRCGRQRVREVQTDAVRAALRLLDAKFT</sequence>
<feature type="region of interest" description="Disordered" evidence="4">
    <location>
        <begin position="138"/>
        <end position="169"/>
    </location>
</feature>
<feature type="compositionally biased region" description="Basic and acidic residues" evidence="4">
    <location>
        <begin position="46"/>
        <end position="57"/>
    </location>
</feature>
<evidence type="ECO:0000259" key="5">
    <source>
        <dbReference type="PROSITE" id="PS00036"/>
    </source>
</evidence>
<feature type="region of interest" description="Disordered" evidence="4">
    <location>
        <begin position="26"/>
        <end position="64"/>
    </location>
</feature>
<feature type="coiled-coil region" evidence="3">
    <location>
        <begin position="70"/>
        <end position="122"/>
    </location>
</feature>
<accession>A0A8H5H679</accession>